<comment type="subcellular location">
    <subcellularLocation>
        <location evidence="1">Cell inner membrane</location>
        <topology evidence="1">Multi-pass membrane protein</topology>
    </subcellularLocation>
</comment>
<keyword evidence="7 12" id="KW-0132">Cell division</keyword>
<comment type="similarity">
    <text evidence="2 12">Belongs to the ABC-4 integral membrane protein family. FtsX subfamily.</text>
</comment>
<sequence>MAVDEKNAPRRGAQQDRIDRRSRHRNWRRHHVLMARQSWSRLFATPLPTLITLAVLAIALALPGFLLTGLKNVQQLSEGWDHEPRISLYLSPGLDDAAADRFSRELLLRDDLAAVDLISRAQGLLEFRELSRFGNIVDLLDENPLPAVITVQPLDRSLAALPVLKAKLQALEEVDEAVLDLEWLQRLSAFVQLTQRAVMVLGLLLALAVVLVVGNTIRLSIESRRDEIIVAKLVGGTDAWVRRPFLYTGAWYGLLGAALAWCLIQFSLLTLKQPVAELARLYLSDFEPMGLGLSGSLILLLTSLLLGWLGAWLAVGHHLRQIEPS</sequence>
<reference evidence="18" key="1">
    <citation type="submission" date="2016-05" db="EMBL/GenBank/DDBJ databases">
        <authorList>
            <person name="Baek K."/>
            <person name="Yang S.-J."/>
        </authorList>
    </citation>
    <scope>NUCLEOTIDE SEQUENCE [LARGE SCALE GENOMIC DNA]</scope>
    <source>
        <strain evidence="18">ST58-10</strain>
    </source>
</reference>
<evidence type="ECO:0000256" key="11">
    <source>
        <dbReference type="ARBA" id="ARBA00023306"/>
    </source>
</evidence>
<evidence type="ECO:0000313" key="17">
    <source>
        <dbReference type="EMBL" id="ANG61063.1"/>
    </source>
</evidence>
<dbReference type="Gene3D" id="3.30.70.3040">
    <property type="match status" value="1"/>
</dbReference>
<feature type="domain" description="ABC3 transporter permease C-terminal" evidence="15">
    <location>
        <begin position="200"/>
        <end position="315"/>
    </location>
</feature>
<dbReference type="RefSeq" id="WP_067376523.1">
    <property type="nucleotide sequence ID" value="NZ_CP015839.1"/>
</dbReference>
<keyword evidence="11 12" id="KW-0131">Cell cycle</keyword>
<comment type="function">
    <text evidence="12">Part of the ABC transporter FtsEX involved in cellular division.</text>
</comment>
<dbReference type="GO" id="GO:0051301">
    <property type="term" value="P:cell division"/>
    <property type="evidence" value="ECO:0007669"/>
    <property type="project" value="UniProtKB-KW"/>
</dbReference>
<dbReference type="GO" id="GO:0032153">
    <property type="term" value="C:cell division site"/>
    <property type="evidence" value="ECO:0007669"/>
    <property type="project" value="TreeGrafter"/>
</dbReference>
<keyword evidence="9 14" id="KW-1133">Transmembrane helix</keyword>
<evidence type="ECO:0000256" key="3">
    <source>
        <dbReference type="ARBA" id="ARBA00011160"/>
    </source>
</evidence>
<feature type="domain" description="FtsX extracellular" evidence="16">
    <location>
        <begin position="85"/>
        <end position="176"/>
    </location>
</feature>
<dbReference type="InterPro" id="IPR003838">
    <property type="entry name" value="ABC3_permease_C"/>
</dbReference>
<evidence type="ECO:0000256" key="9">
    <source>
        <dbReference type="ARBA" id="ARBA00022989"/>
    </source>
</evidence>
<feature type="compositionally biased region" description="Basic and acidic residues" evidence="13">
    <location>
        <begin position="1"/>
        <end position="19"/>
    </location>
</feature>
<evidence type="ECO:0000256" key="13">
    <source>
        <dbReference type="SAM" id="MobiDB-lite"/>
    </source>
</evidence>
<gene>
    <name evidence="17" type="ORF">A8C75_00400</name>
</gene>
<proteinExistence type="inferred from homology"/>
<evidence type="ECO:0000256" key="5">
    <source>
        <dbReference type="ARBA" id="ARBA00022475"/>
    </source>
</evidence>
<evidence type="ECO:0000256" key="2">
    <source>
        <dbReference type="ARBA" id="ARBA00007379"/>
    </source>
</evidence>
<dbReference type="Pfam" id="PF18075">
    <property type="entry name" value="FtsX_ECD"/>
    <property type="match status" value="1"/>
</dbReference>
<feature type="transmembrane region" description="Helical" evidence="14">
    <location>
        <begin position="250"/>
        <end position="271"/>
    </location>
</feature>
<dbReference type="Proteomes" id="UP000078070">
    <property type="component" value="Chromosome"/>
</dbReference>
<dbReference type="NCBIfam" id="TIGR00439">
    <property type="entry name" value="FtsX_Gneg"/>
    <property type="match status" value="1"/>
</dbReference>
<dbReference type="STRING" id="1821621.A8C75_00400"/>
<organism evidence="17 18">
    <name type="scientific">Marinobacterium aestuarii</name>
    <dbReference type="NCBI Taxonomy" id="1821621"/>
    <lineage>
        <taxon>Bacteria</taxon>
        <taxon>Pseudomonadati</taxon>
        <taxon>Pseudomonadota</taxon>
        <taxon>Gammaproteobacteria</taxon>
        <taxon>Oceanospirillales</taxon>
        <taxon>Oceanospirillaceae</taxon>
        <taxon>Marinobacterium</taxon>
    </lineage>
</organism>
<feature type="region of interest" description="Disordered" evidence="13">
    <location>
        <begin position="1"/>
        <end position="23"/>
    </location>
</feature>
<feature type="transmembrane region" description="Helical" evidence="14">
    <location>
        <begin position="197"/>
        <end position="217"/>
    </location>
</feature>
<dbReference type="PIRSF" id="PIRSF003097">
    <property type="entry name" value="FtsX"/>
    <property type="match status" value="1"/>
</dbReference>
<evidence type="ECO:0000256" key="4">
    <source>
        <dbReference type="ARBA" id="ARBA00021907"/>
    </source>
</evidence>
<name>A0A1A9EU34_9GAMM</name>
<evidence type="ECO:0000256" key="12">
    <source>
        <dbReference type="PIRNR" id="PIRNR003097"/>
    </source>
</evidence>
<dbReference type="KEGG" id="mars:A8C75_00400"/>
<dbReference type="InterPro" id="IPR040690">
    <property type="entry name" value="FtsX_ECD"/>
</dbReference>
<evidence type="ECO:0000256" key="7">
    <source>
        <dbReference type="ARBA" id="ARBA00022618"/>
    </source>
</evidence>
<dbReference type="Pfam" id="PF02687">
    <property type="entry name" value="FtsX"/>
    <property type="match status" value="1"/>
</dbReference>
<dbReference type="AlphaFoldDB" id="A0A1A9EU34"/>
<evidence type="ECO:0000256" key="10">
    <source>
        <dbReference type="ARBA" id="ARBA00023136"/>
    </source>
</evidence>
<keyword evidence="6 12" id="KW-0997">Cell inner membrane</keyword>
<keyword evidence="10 12" id="KW-0472">Membrane</keyword>
<keyword evidence="18" id="KW-1185">Reference proteome</keyword>
<dbReference type="EMBL" id="CP015839">
    <property type="protein sequence ID" value="ANG61063.1"/>
    <property type="molecule type" value="Genomic_DNA"/>
</dbReference>
<evidence type="ECO:0000313" key="18">
    <source>
        <dbReference type="Proteomes" id="UP000078070"/>
    </source>
</evidence>
<evidence type="ECO:0000256" key="6">
    <source>
        <dbReference type="ARBA" id="ARBA00022519"/>
    </source>
</evidence>
<dbReference type="PANTHER" id="PTHR47755">
    <property type="entry name" value="CELL DIVISION PROTEIN FTSX"/>
    <property type="match status" value="1"/>
</dbReference>
<dbReference type="PANTHER" id="PTHR47755:SF1">
    <property type="entry name" value="CELL DIVISION PROTEIN FTSX"/>
    <property type="match status" value="1"/>
</dbReference>
<keyword evidence="5 12" id="KW-1003">Cell membrane</keyword>
<evidence type="ECO:0000259" key="16">
    <source>
        <dbReference type="Pfam" id="PF18075"/>
    </source>
</evidence>
<evidence type="ECO:0000256" key="1">
    <source>
        <dbReference type="ARBA" id="ARBA00004429"/>
    </source>
</evidence>
<feature type="transmembrane region" description="Helical" evidence="14">
    <location>
        <begin position="291"/>
        <end position="315"/>
    </location>
</feature>
<dbReference type="OrthoDB" id="9813411at2"/>
<dbReference type="InterPro" id="IPR004513">
    <property type="entry name" value="FtsX"/>
</dbReference>
<keyword evidence="8 14" id="KW-0812">Transmembrane</keyword>
<dbReference type="InterPro" id="IPR047590">
    <property type="entry name" value="FtsX_proteobact-type"/>
</dbReference>
<protein>
    <recommendedName>
        <fullName evidence="4 12">Cell division protein FtsX</fullName>
    </recommendedName>
</protein>
<evidence type="ECO:0000259" key="15">
    <source>
        <dbReference type="Pfam" id="PF02687"/>
    </source>
</evidence>
<evidence type="ECO:0000256" key="8">
    <source>
        <dbReference type="ARBA" id="ARBA00022692"/>
    </source>
</evidence>
<comment type="subunit">
    <text evidence="3">Forms a membrane-associated complex with FtsE.</text>
</comment>
<evidence type="ECO:0000256" key="14">
    <source>
        <dbReference type="SAM" id="Phobius"/>
    </source>
</evidence>
<dbReference type="GO" id="GO:0005886">
    <property type="term" value="C:plasma membrane"/>
    <property type="evidence" value="ECO:0007669"/>
    <property type="project" value="UniProtKB-SubCell"/>
</dbReference>
<feature type="transmembrane region" description="Helical" evidence="14">
    <location>
        <begin position="42"/>
        <end position="66"/>
    </location>
</feature>
<reference evidence="17 18" key="2">
    <citation type="journal article" date="2018" name="Int. J. Syst. Evol. Microbiol.">
        <title>Marinobacterium aestuarii sp. nov., a benzene-degrading marine bacterium isolated from estuary sediment.</title>
        <authorList>
            <person name="Bae S.S."/>
            <person name="Jung J."/>
            <person name="Chung D."/>
            <person name="Baek K."/>
        </authorList>
    </citation>
    <scope>NUCLEOTIDE SEQUENCE [LARGE SCALE GENOMIC DNA]</scope>
    <source>
        <strain evidence="17 18">ST58-10</strain>
    </source>
</reference>
<accession>A0A1A9EU34</accession>